<reference evidence="1" key="1">
    <citation type="submission" date="2019-05" db="EMBL/GenBank/DDBJ databases">
        <title>Revised genome assembly of Burkholderiaceae (previously Ralstonia) sp. PBA.</title>
        <authorList>
            <person name="Gan H.M."/>
        </authorList>
    </citation>
    <scope>NUCLEOTIDE SEQUENCE</scope>
    <source>
        <strain evidence="1">PBA</strain>
    </source>
</reference>
<keyword evidence="1" id="KW-0560">Oxidoreductase</keyword>
<dbReference type="EC" id="1.1.1.298" evidence="1"/>
<evidence type="ECO:0000313" key="1">
    <source>
        <dbReference type="EMBL" id="TMS59584.1"/>
    </source>
</evidence>
<dbReference type="Proteomes" id="UP000004277">
    <property type="component" value="Unassembled WGS sequence"/>
</dbReference>
<dbReference type="EMBL" id="AKCV02000006">
    <property type="protein sequence ID" value="TMS59584.1"/>
    <property type="molecule type" value="Genomic_DNA"/>
</dbReference>
<comment type="caution">
    <text evidence="1">The sequence shown here is derived from an EMBL/GenBank/DDBJ whole genome shotgun (WGS) entry which is preliminary data.</text>
</comment>
<name>A0ACD3STH9_9BURK</name>
<evidence type="ECO:0000313" key="2">
    <source>
        <dbReference type="Proteomes" id="UP000004277"/>
    </source>
</evidence>
<proteinExistence type="predicted"/>
<keyword evidence="2" id="KW-1185">Reference proteome</keyword>
<gene>
    <name evidence="1" type="ORF">MW7_001595</name>
</gene>
<sequence>MSHALSQDAIHQLFDNARTHNAWLDKPVDPALLHTLYEHVKFGPTAANCCPLRIVFVTSPAAKERLLACMSPGNVEKTRNAPVTAILAHDTAFHEQLPKLFPHADAKSWYDGNDAKIARDGLTNAWLQAGYFIMAARALGLDCGPMGGFDAAQVNAAFFPDGKWAADIVCNLGYGDVSKLFPRNPRLSFEEACRIA</sequence>
<organism evidence="1 2">
    <name type="scientific">Imbroritus primus</name>
    <dbReference type="NCBI Taxonomy" id="3058603"/>
    <lineage>
        <taxon>Bacteria</taxon>
        <taxon>Pseudomonadati</taxon>
        <taxon>Pseudomonadota</taxon>
        <taxon>Betaproteobacteria</taxon>
        <taxon>Burkholderiales</taxon>
        <taxon>Burkholderiaceae</taxon>
        <taxon>Imbroritus</taxon>
    </lineage>
</organism>
<accession>A0ACD3STH9</accession>
<protein>
    <submittedName>
        <fullName evidence="1">Malonic semialdehyde reductase</fullName>
        <ecNumber evidence="1">1.1.1.298</ecNumber>
    </submittedName>
</protein>